<reference evidence="2 3" key="1">
    <citation type="submission" date="2015-07" db="EMBL/GenBank/DDBJ databases">
        <authorList>
            <consortium name="Pathogen Informatics"/>
        </authorList>
    </citation>
    <scope>NUCLEOTIDE SEQUENCE [LARGE SCALE GENOMIC DNA]</scope>
    <source>
        <strain evidence="2 3">A316</strain>
    </source>
</reference>
<evidence type="ECO:0000256" key="1">
    <source>
        <dbReference type="SAM" id="Phobius"/>
    </source>
</evidence>
<gene>
    <name evidence="2" type="ORF">ERS013200_01426</name>
</gene>
<accession>A0A655YPP0</accession>
<evidence type="ECO:0000313" key="2">
    <source>
        <dbReference type="EMBL" id="CSC44846.1"/>
    </source>
</evidence>
<dbReference type="Proteomes" id="UP000041770">
    <property type="component" value="Unassembled WGS sequence"/>
</dbReference>
<dbReference type="EMBL" id="CWQY01000007">
    <property type="protein sequence ID" value="CSC44846.1"/>
    <property type="molecule type" value="Genomic_DNA"/>
</dbReference>
<proteinExistence type="predicted"/>
<keyword evidence="1" id="KW-0472">Membrane</keyword>
<keyword evidence="1" id="KW-1133">Transmembrane helix</keyword>
<evidence type="ECO:0000313" key="3">
    <source>
        <dbReference type="Proteomes" id="UP000041770"/>
    </source>
</evidence>
<feature type="transmembrane region" description="Helical" evidence="1">
    <location>
        <begin position="43"/>
        <end position="63"/>
    </location>
</feature>
<organism evidence="2 3">
    <name type="scientific">Vibrio cholerae</name>
    <dbReference type="NCBI Taxonomy" id="666"/>
    <lineage>
        <taxon>Bacteria</taxon>
        <taxon>Pseudomonadati</taxon>
        <taxon>Pseudomonadota</taxon>
        <taxon>Gammaproteobacteria</taxon>
        <taxon>Vibrionales</taxon>
        <taxon>Vibrionaceae</taxon>
        <taxon>Vibrio</taxon>
    </lineage>
</organism>
<sequence length="70" mass="7652">MLLTMAVYSELPNFSDVMQKLAIEANINLHKKIATLAGVMKNISLITLALSVIWIFGAIFSLVDKLSSSL</sequence>
<keyword evidence="1" id="KW-0812">Transmembrane</keyword>
<dbReference type="AlphaFoldDB" id="A0A655YPP0"/>
<name>A0A655YPP0_VIBCL</name>
<protein>
    <submittedName>
        <fullName evidence="2">Toxin co-regulated pilus biosynthesis protein E</fullName>
    </submittedName>
</protein>